<dbReference type="FunCoup" id="A0A2I4ECE8">
    <property type="interactions" value="553"/>
</dbReference>
<dbReference type="KEGG" id="jre:108988298"/>
<dbReference type="InterPro" id="IPR024171">
    <property type="entry name" value="SRK-like_kinase"/>
</dbReference>
<keyword evidence="8 13" id="KW-0067">ATP-binding</keyword>
<feature type="binding site" evidence="15">
    <location>
        <position position="525"/>
    </location>
    <ligand>
        <name>ATP</name>
        <dbReference type="ChEBI" id="CHEBI:30616"/>
    </ligand>
</feature>
<evidence type="ECO:0000256" key="1">
    <source>
        <dbReference type="ARBA" id="ARBA00004167"/>
    </source>
</evidence>
<reference evidence="17" key="1">
    <citation type="submission" date="2025-08" db="UniProtKB">
        <authorList>
            <consortium name="RefSeq"/>
        </authorList>
    </citation>
    <scope>IDENTIFICATION</scope>
    <source>
        <tissue evidence="17">Leaves</tissue>
    </source>
</reference>
<dbReference type="Pfam" id="PF01453">
    <property type="entry name" value="B_lectin"/>
    <property type="match status" value="1"/>
</dbReference>
<dbReference type="PROSITE" id="PS50026">
    <property type="entry name" value="EGF_3"/>
    <property type="match status" value="1"/>
</dbReference>
<dbReference type="GO" id="GO:0004674">
    <property type="term" value="F:protein serine/threonine kinase activity"/>
    <property type="evidence" value="ECO:0007669"/>
    <property type="project" value="UniProtKB-KW"/>
</dbReference>
<dbReference type="PANTHER" id="PTHR47974:SF27">
    <property type="entry name" value="RECEPTOR-LIKE SERINE_THREONINE-PROTEIN KINASE"/>
    <property type="match status" value="1"/>
</dbReference>
<comment type="caution">
    <text evidence="14">Lacks conserved residue(s) required for the propagation of feature annotation.</text>
</comment>
<dbReference type="SUPFAM" id="SSF51110">
    <property type="entry name" value="alpha-D-mannose-specific plant lectins"/>
    <property type="match status" value="1"/>
</dbReference>
<dbReference type="FunFam" id="1.10.510.10:FF:000589">
    <property type="entry name" value="Serine/threonine-protein kinase"/>
    <property type="match status" value="1"/>
</dbReference>
<dbReference type="EC" id="2.7.11.1" evidence="13"/>
<comment type="catalytic activity">
    <reaction evidence="13">
        <text>L-seryl-[protein] + ATP = O-phospho-L-seryl-[protein] + ADP + H(+)</text>
        <dbReference type="Rhea" id="RHEA:17989"/>
        <dbReference type="Rhea" id="RHEA-COMP:9863"/>
        <dbReference type="Rhea" id="RHEA-COMP:11604"/>
        <dbReference type="ChEBI" id="CHEBI:15378"/>
        <dbReference type="ChEBI" id="CHEBI:29999"/>
        <dbReference type="ChEBI" id="CHEBI:30616"/>
        <dbReference type="ChEBI" id="CHEBI:83421"/>
        <dbReference type="ChEBI" id="CHEBI:456216"/>
        <dbReference type="EC" id="2.7.11.1"/>
    </reaction>
</comment>
<dbReference type="Gene3D" id="3.30.200.20">
    <property type="entry name" value="Phosphorylase Kinase, domain 1"/>
    <property type="match status" value="1"/>
</dbReference>
<dbReference type="InterPro" id="IPR011009">
    <property type="entry name" value="Kinase-like_dom_sf"/>
</dbReference>
<keyword evidence="12" id="KW-0325">Glycoprotein</keyword>
<evidence type="ECO:0000256" key="3">
    <source>
        <dbReference type="ARBA" id="ARBA00022679"/>
    </source>
</evidence>
<keyword evidence="14" id="KW-0245">EGF-like domain</keyword>
<keyword evidence="9" id="KW-1133">Transmembrane helix</keyword>
<dbReference type="GO" id="GO:0048544">
    <property type="term" value="P:recognition of pollen"/>
    <property type="evidence" value="ECO:0007669"/>
    <property type="project" value="InterPro"/>
</dbReference>
<evidence type="ECO:0000256" key="4">
    <source>
        <dbReference type="ARBA" id="ARBA00022692"/>
    </source>
</evidence>
<evidence type="ECO:0000256" key="8">
    <source>
        <dbReference type="ARBA" id="ARBA00022840"/>
    </source>
</evidence>
<dbReference type="SMART" id="SM00108">
    <property type="entry name" value="B_lectin"/>
    <property type="match status" value="1"/>
</dbReference>
<dbReference type="GO" id="GO:0106310">
    <property type="term" value="F:protein serine kinase activity"/>
    <property type="evidence" value="ECO:0007669"/>
    <property type="project" value="RHEA"/>
</dbReference>
<keyword evidence="16" id="KW-1185">Reference proteome</keyword>
<dbReference type="PIRSF" id="PIRSF000641">
    <property type="entry name" value="SRK"/>
    <property type="match status" value="1"/>
</dbReference>
<dbReference type="RefSeq" id="XP_018817073.1">
    <property type="nucleotide sequence ID" value="XM_018961528.2"/>
</dbReference>
<dbReference type="InterPro" id="IPR001480">
    <property type="entry name" value="Bulb-type_lectin_dom"/>
</dbReference>
<accession>A0A2I4ECE8</accession>
<dbReference type="CDD" id="cd14066">
    <property type="entry name" value="STKc_IRAK"/>
    <property type="match status" value="1"/>
</dbReference>
<dbReference type="InterPro" id="IPR000742">
    <property type="entry name" value="EGF"/>
</dbReference>
<dbReference type="AlphaFoldDB" id="A0A2I4ECE8"/>
<sequence length="850" mass="93343">MGYSLFFPTFFLVCPLVSGFLSSEFIYPNLTATEYHFIDEDGAFLVSRNGTFKSAISNPGAQKTNFYLCVIHVESNTIIWSANRDAPISDSGAVSLTTNGITIADQDGVLRWSTPPLPSSVYALKLTELGNLVLLDHSNGSLWESFHHPTDTIVIGQHLPVGTYLSSATSDYNLSSGDYRLTISTSDALLQWHKQTYWKLSMDTEAYINSNYIVQYMAINRTGLYLFGPNESLVVIQVILSPADFRIAKLGASGHLTVSRYSGTKWDQDFFGPTDDCKTPFICGRIGLCNDGLSSGLSCSCPSGFHVVSQDCVPNNGSYYLPIACNSSGFSYMGLGYGTQYFANDFSEPLRYHVNLSVCVDLCSGDCSCLGFFHENSSGSCYVLGNELGSVMSSNDAENDLVGYIKVLAGPSTNGVTGVSSRRQKIPVAALVLLPFTGFFLLGALGFLWWKRWGPSKSKEIKLGRRNSHSSEDLDDFYIPGLPKRFDYDELEVATDNFKTQIGLGGFGAVYKGTLLDKTVVAIKKITNLGVQGRKEFCTEIAVIGNVHHVNLVRLKGFCAQGRKRLLVYEYMNHGSLDRTLFGSGPVLEWQERFDIALGTARGLAYLHNGCEHKIIHCDVKPENILLDDHLQAKITDFGLSKLLSPEQSGLFTTMRGTRGYLAPEWLTNSAISERTDVYSFGMVLLELVSGRKNCLLRSQSHSMDDNDSGGGHSSSSSGSGFGYYPLFALEMHEQGRYLELADPRLQGRVTSEEVEKLVCVALCCLHEEPALRPNMVSVVGMLEGGIPVIQPIIESLNFLRFYGRRFTEASTIMEQNGSTSYPLANASRNTSGLHAIFSFVSSQQISGPR</sequence>
<gene>
    <name evidence="17" type="primary">LOC108988298</name>
</gene>
<organism evidence="16 17">
    <name type="scientific">Juglans regia</name>
    <name type="common">English walnut</name>
    <dbReference type="NCBI Taxonomy" id="51240"/>
    <lineage>
        <taxon>Eukaryota</taxon>
        <taxon>Viridiplantae</taxon>
        <taxon>Streptophyta</taxon>
        <taxon>Embryophyta</taxon>
        <taxon>Tracheophyta</taxon>
        <taxon>Spermatophyta</taxon>
        <taxon>Magnoliopsida</taxon>
        <taxon>eudicotyledons</taxon>
        <taxon>Gunneridae</taxon>
        <taxon>Pentapetalae</taxon>
        <taxon>rosids</taxon>
        <taxon>fabids</taxon>
        <taxon>Fagales</taxon>
        <taxon>Juglandaceae</taxon>
        <taxon>Juglans</taxon>
    </lineage>
</organism>
<dbReference type="InterPro" id="IPR000719">
    <property type="entry name" value="Prot_kinase_dom"/>
</dbReference>
<dbReference type="GO" id="GO:0005524">
    <property type="term" value="F:ATP binding"/>
    <property type="evidence" value="ECO:0007669"/>
    <property type="project" value="UniProtKB-UniRule"/>
</dbReference>
<name>A0A2I4ECE8_JUGRE</name>
<dbReference type="InterPro" id="IPR008271">
    <property type="entry name" value="Ser/Thr_kinase_AS"/>
</dbReference>
<evidence type="ECO:0000256" key="14">
    <source>
        <dbReference type="PROSITE-ProRule" id="PRU00076"/>
    </source>
</evidence>
<proteinExistence type="inferred from homology"/>
<keyword evidence="4" id="KW-0812">Transmembrane</keyword>
<keyword evidence="10" id="KW-0472">Membrane</keyword>
<keyword evidence="3 13" id="KW-0808">Transferase</keyword>
<dbReference type="Gene3D" id="2.90.10.30">
    <property type="match status" value="1"/>
</dbReference>
<dbReference type="PROSITE" id="PS01186">
    <property type="entry name" value="EGF_2"/>
    <property type="match status" value="1"/>
</dbReference>
<dbReference type="Gene3D" id="1.10.510.10">
    <property type="entry name" value="Transferase(Phosphotransferase) domain 1"/>
    <property type="match status" value="1"/>
</dbReference>
<keyword evidence="7 13" id="KW-0418">Kinase</keyword>
<evidence type="ECO:0000313" key="17">
    <source>
        <dbReference type="RefSeq" id="XP_018817073.1"/>
    </source>
</evidence>
<evidence type="ECO:0000256" key="7">
    <source>
        <dbReference type="ARBA" id="ARBA00022777"/>
    </source>
</evidence>
<evidence type="ECO:0000256" key="2">
    <source>
        <dbReference type="ARBA" id="ARBA00022527"/>
    </source>
</evidence>
<dbReference type="OrthoDB" id="1530339at2759"/>
<evidence type="ECO:0000256" key="5">
    <source>
        <dbReference type="ARBA" id="ARBA00022729"/>
    </source>
</evidence>
<evidence type="ECO:0000256" key="13">
    <source>
        <dbReference type="PIRNR" id="PIRNR000641"/>
    </source>
</evidence>
<dbReference type="Proteomes" id="UP000235220">
    <property type="component" value="Chromosome 13"/>
</dbReference>
<comment type="catalytic activity">
    <reaction evidence="13">
        <text>L-threonyl-[protein] + ATP = O-phospho-L-threonyl-[protein] + ADP + H(+)</text>
        <dbReference type="Rhea" id="RHEA:46608"/>
        <dbReference type="Rhea" id="RHEA-COMP:11060"/>
        <dbReference type="Rhea" id="RHEA-COMP:11605"/>
        <dbReference type="ChEBI" id="CHEBI:15378"/>
        <dbReference type="ChEBI" id="CHEBI:30013"/>
        <dbReference type="ChEBI" id="CHEBI:30616"/>
        <dbReference type="ChEBI" id="CHEBI:61977"/>
        <dbReference type="ChEBI" id="CHEBI:456216"/>
        <dbReference type="EC" id="2.7.11.1"/>
    </reaction>
</comment>
<dbReference type="FunFam" id="2.90.10.10:FF:000023">
    <property type="entry name" value="G-type lectin S-receptor-like serine/threonine-protein kinase"/>
    <property type="match status" value="1"/>
</dbReference>
<evidence type="ECO:0000256" key="10">
    <source>
        <dbReference type="ARBA" id="ARBA00023136"/>
    </source>
</evidence>
<dbReference type="GeneID" id="108988298"/>
<dbReference type="PROSITE" id="PS00108">
    <property type="entry name" value="PROTEIN_KINASE_ST"/>
    <property type="match status" value="1"/>
</dbReference>
<dbReference type="FunFam" id="3.30.200.20:FF:000178">
    <property type="entry name" value="serine/threonine-protein kinase PBS1-like"/>
    <property type="match status" value="1"/>
</dbReference>
<dbReference type="PROSITE" id="PS50927">
    <property type="entry name" value="BULB_LECTIN"/>
    <property type="match status" value="1"/>
</dbReference>
<dbReference type="InterPro" id="IPR036426">
    <property type="entry name" value="Bulb-type_lectin_dom_sf"/>
</dbReference>
<protein>
    <recommendedName>
        <fullName evidence="13">Receptor-like serine/threonine-protein kinase</fullName>
        <ecNumber evidence="13">2.7.11.1</ecNumber>
    </recommendedName>
</protein>
<keyword evidence="5" id="KW-0732">Signal</keyword>
<evidence type="ECO:0000256" key="9">
    <source>
        <dbReference type="ARBA" id="ARBA00022989"/>
    </source>
</evidence>
<dbReference type="GO" id="GO:0016020">
    <property type="term" value="C:membrane"/>
    <property type="evidence" value="ECO:0007669"/>
    <property type="project" value="UniProtKB-SubCell"/>
</dbReference>
<dbReference type="InterPro" id="IPR000858">
    <property type="entry name" value="S_locus_glycoprot_dom"/>
</dbReference>
<dbReference type="SUPFAM" id="SSF56112">
    <property type="entry name" value="Protein kinase-like (PK-like)"/>
    <property type="match status" value="1"/>
</dbReference>
<evidence type="ECO:0000313" key="16">
    <source>
        <dbReference type="Proteomes" id="UP000235220"/>
    </source>
</evidence>
<evidence type="ECO:0000256" key="11">
    <source>
        <dbReference type="ARBA" id="ARBA00023157"/>
    </source>
</evidence>
<comment type="similarity">
    <text evidence="13">Belongs to the protein kinase superfamily. Ser/Thr protein kinase family.</text>
</comment>
<dbReference type="Pfam" id="PF00954">
    <property type="entry name" value="S_locus_glycop"/>
    <property type="match status" value="1"/>
</dbReference>
<keyword evidence="11" id="KW-1015">Disulfide bond</keyword>
<keyword evidence="6 13" id="KW-0547">Nucleotide-binding</keyword>
<dbReference type="Pfam" id="PF00069">
    <property type="entry name" value="Pkinase"/>
    <property type="match status" value="1"/>
</dbReference>
<dbReference type="InterPro" id="IPR017441">
    <property type="entry name" value="Protein_kinase_ATP_BS"/>
</dbReference>
<dbReference type="Gramene" id="Jr13_26680_p1">
    <property type="protein sequence ID" value="cds.Jr13_26680_p1"/>
    <property type="gene ID" value="Jr13_26680"/>
</dbReference>
<evidence type="ECO:0000256" key="15">
    <source>
        <dbReference type="PROSITE-ProRule" id="PRU10141"/>
    </source>
</evidence>
<dbReference type="CDD" id="cd00028">
    <property type="entry name" value="B_lectin"/>
    <property type="match status" value="1"/>
</dbReference>
<evidence type="ECO:0000256" key="6">
    <source>
        <dbReference type="ARBA" id="ARBA00022741"/>
    </source>
</evidence>
<dbReference type="PANTHER" id="PTHR47974">
    <property type="entry name" value="OS07G0415500 PROTEIN"/>
    <property type="match status" value="1"/>
</dbReference>
<dbReference type="SMART" id="SM00220">
    <property type="entry name" value="S_TKc"/>
    <property type="match status" value="1"/>
</dbReference>
<keyword evidence="2 13" id="KW-0723">Serine/threonine-protein kinase</keyword>
<dbReference type="PROSITE" id="PS00107">
    <property type="entry name" value="PROTEIN_KINASE_ATP"/>
    <property type="match status" value="1"/>
</dbReference>
<evidence type="ECO:0000256" key="12">
    <source>
        <dbReference type="ARBA" id="ARBA00023180"/>
    </source>
</evidence>
<dbReference type="PROSITE" id="PS50011">
    <property type="entry name" value="PROTEIN_KINASE_DOM"/>
    <property type="match status" value="1"/>
</dbReference>
<comment type="subcellular location">
    <subcellularLocation>
        <location evidence="1">Membrane</location>
        <topology evidence="1">Single-pass membrane protein</topology>
    </subcellularLocation>
</comment>